<accession>A0A0A8Z9P1</accession>
<organism evidence="1">
    <name type="scientific">Arundo donax</name>
    <name type="common">Giant reed</name>
    <name type="synonym">Donax arundinaceus</name>
    <dbReference type="NCBI Taxonomy" id="35708"/>
    <lineage>
        <taxon>Eukaryota</taxon>
        <taxon>Viridiplantae</taxon>
        <taxon>Streptophyta</taxon>
        <taxon>Embryophyta</taxon>
        <taxon>Tracheophyta</taxon>
        <taxon>Spermatophyta</taxon>
        <taxon>Magnoliopsida</taxon>
        <taxon>Liliopsida</taxon>
        <taxon>Poales</taxon>
        <taxon>Poaceae</taxon>
        <taxon>PACMAD clade</taxon>
        <taxon>Arundinoideae</taxon>
        <taxon>Arundineae</taxon>
        <taxon>Arundo</taxon>
    </lineage>
</organism>
<name>A0A0A8Z9P1_ARUDO</name>
<sequence length="65" mass="7317">MVRSLAARLEGWRRPGAAARCEGGARQPETKKTAMGSSNLRGFCPPFLLEKTEWKEPRCSPSLRW</sequence>
<dbReference type="EMBL" id="GBRH01264435">
    <property type="protein sequence ID" value="JAD33460.1"/>
    <property type="molecule type" value="Transcribed_RNA"/>
</dbReference>
<evidence type="ECO:0000313" key="1">
    <source>
        <dbReference type="EMBL" id="JAD33460.1"/>
    </source>
</evidence>
<proteinExistence type="predicted"/>
<protein>
    <submittedName>
        <fullName evidence="1">Uncharacterized protein</fullName>
    </submittedName>
</protein>
<reference evidence="1" key="1">
    <citation type="submission" date="2014-09" db="EMBL/GenBank/DDBJ databases">
        <authorList>
            <person name="Magalhaes I.L.F."/>
            <person name="Oliveira U."/>
            <person name="Santos F.R."/>
            <person name="Vidigal T.H.D.A."/>
            <person name="Brescovit A.D."/>
            <person name="Santos A.J."/>
        </authorList>
    </citation>
    <scope>NUCLEOTIDE SEQUENCE</scope>
    <source>
        <tissue evidence="1">Shoot tissue taken approximately 20 cm above the soil surface</tissue>
    </source>
</reference>
<reference evidence="1" key="2">
    <citation type="journal article" date="2015" name="Data Brief">
        <title>Shoot transcriptome of the giant reed, Arundo donax.</title>
        <authorList>
            <person name="Barrero R.A."/>
            <person name="Guerrero F.D."/>
            <person name="Moolhuijzen P."/>
            <person name="Goolsby J.A."/>
            <person name="Tidwell J."/>
            <person name="Bellgard S.E."/>
            <person name="Bellgard M.I."/>
        </authorList>
    </citation>
    <scope>NUCLEOTIDE SEQUENCE</scope>
    <source>
        <tissue evidence="1">Shoot tissue taken approximately 20 cm above the soil surface</tissue>
    </source>
</reference>
<dbReference type="AlphaFoldDB" id="A0A0A8Z9P1"/>